<dbReference type="AlphaFoldDB" id="A0A1Y1I711"/>
<dbReference type="EMBL" id="DF237257">
    <property type="protein sequence ID" value="GAQ86730.1"/>
    <property type="molecule type" value="Genomic_DNA"/>
</dbReference>
<protein>
    <submittedName>
        <fullName evidence="1">Uncharacterized protein</fullName>
    </submittedName>
</protein>
<gene>
    <name evidence="1" type="ORF">KFL_003080010</name>
</gene>
<evidence type="ECO:0000313" key="1">
    <source>
        <dbReference type="EMBL" id="GAQ86730.1"/>
    </source>
</evidence>
<evidence type="ECO:0000313" key="2">
    <source>
        <dbReference type="Proteomes" id="UP000054558"/>
    </source>
</evidence>
<accession>A0A1Y1I711</accession>
<sequence length="297" mass="33890">MSFLEVLKPLAVGVDHVTRRHVELFVNEFIEQITEAAEKSFCPSGRFTGARDWLRDSVWEVSFDECVLGQLLRGLASLGNETHLAVLDLLLKLGLFDLEELFKKTLAKFGRKCAVSCGMAEDSEEAEWFVSKLGPSVGELNQEDRDWIPPVFMKRLLTRYVEAPAQKPSCYTIRGLEQYLYAWKGISVCDFGEFCEALTALRSTPRTHTDRLFAALCLLNAEQIVAEPGAVDAIMQHVQLQRVTSTWYLRRAAECAALKPDFQKKIRERNKYLENNLRRQNEEYAKRFGGENKSSRV</sequence>
<name>A0A1Y1I711_KLENI</name>
<organism evidence="1 2">
    <name type="scientific">Klebsormidium nitens</name>
    <name type="common">Green alga</name>
    <name type="synonym">Ulothrix nitens</name>
    <dbReference type="NCBI Taxonomy" id="105231"/>
    <lineage>
        <taxon>Eukaryota</taxon>
        <taxon>Viridiplantae</taxon>
        <taxon>Streptophyta</taxon>
        <taxon>Klebsormidiophyceae</taxon>
        <taxon>Klebsormidiales</taxon>
        <taxon>Klebsormidiaceae</taxon>
        <taxon>Klebsormidium</taxon>
    </lineage>
</organism>
<reference evidence="1 2" key="1">
    <citation type="journal article" date="2014" name="Nat. Commun.">
        <title>Klebsormidium flaccidum genome reveals primary factors for plant terrestrial adaptation.</title>
        <authorList>
            <person name="Hori K."/>
            <person name="Maruyama F."/>
            <person name="Fujisawa T."/>
            <person name="Togashi T."/>
            <person name="Yamamoto N."/>
            <person name="Seo M."/>
            <person name="Sato S."/>
            <person name="Yamada T."/>
            <person name="Mori H."/>
            <person name="Tajima N."/>
            <person name="Moriyama T."/>
            <person name="Ikeuchi M."/>
            <person name="Watanabe M."/>
            <person name="Wada H."/>
            <person name="Kobayashi K."/>
            <person name="Saito M."/>
            <person name="Masuda T."/>
            <person name="Sasaki-Sekimoto Y."/>
            <person name="Mashiguchi K."/>
            <person name="Awai K."/>
            <person name="Shimojima M."/>
            <person name="Masuda S."/>
            <person name="Iwai M."/>
            <person name="Nobusawa T."/>
            <person name="Narise T."/>
            <person name="Kondo S."/>
            <person name="Saito H."/>
            <person name="Sato R."/>
            <person name="Murakawa M."/>
            <person name="Ihara Y."/>
            <person name="Oshima-Yamada Y."/>
            <person name="Ohtaka K."/>
            <person name="Satoh M."/>
            <person name="Sonobe K."/>
            <person name="Ishii M."/>
            <person name="Ohtani R."/>
            <person name="Kanamori-Sato M."/>
            <person name="Honoki R."/>
            <person name="Miyazaki D."/>
            <person name="Mochizuki H."/>
            <person name="Umetsu J."/>
            <person name="Higashi K."/>
            <person name="Shibata D."/>
            <person name="Kamiya Y."/>
            <person name="Sato N."/>
            <person name="Nakamura Y."/>
            <person name="Tabata S."/>
            <person name="Ida S."/>
            <person name="Kurokawa K."/>
            <person name="Ohta H."/>
        </authorList>
    </citation>
    <scope>NUCLEOTIDE SEQUENCE [LARGE SCALE GENOMIC DNA]</scope>
    <source>
        <strain evidence="1 2">NIES-2285</strain>
    </source>
</reference>
<proteinExistence type="predicted"/>
<dbReference type="Proteomes" id="UP000054558">
    <property type="component" value="Unassembled WGS sequence"/>
</dbReference>
<keyword evidence="2" id="KW-1185">Reference proteome</keyword>